<dbReference type="InterPro" id="IPR024160">
    <property type="entry name" value="BIN3_SAM-bd_dom"/>
</dbReference>
<keyword evidence="2 6" id="KW-0489">Methyltransferase</keyword>
<comment type="similarity">
    <text evidence="1 6">Belongs to the methyltransferase superfamily.</text>
</comment>
<dbReference type="GO" id="GO:0017069">
    <property type="term" value="F:snRNA binding"/>
    <property type="evidence" value="ECO:0007669"/>
    <property type="project" value="TreeGrafter"/>
</dbReference>
<evidence type="ECO:0000256" key="6">
    <source>
        <dbReference type="RuleBase" id="RU367087"/>
    </source>
</evidence>
<organism evidence="9 10">
    <name type="scientific">Macrostomum lignano</name>
    <dbReference type="NCBI Taxonomy" id="282301"/>
    <lineage>
        <taxon>Eukaryota</taxon>
        <taxon>Metazoa</taxon>
        <taxon>Spiralia</taxon>
        <taxon>Lophotrochozoa</taxon>
        <taxon>Platyhelminthes</taxon>
        <taxon>Rhabditophora</taxon>
        <taxon>Macrostomorpha</taxon>
        <taxon>Macrostomida</taxon>
        <taxon>Macrostomidae</taxon>
        <taxon>Macrostomum</taxon>
    </lineage>
</organism>
<dbReference type="AlphaFoldDB" id="A0A1I8H366"/>
<evidence type="ECO:0000256" key="1">
    <source>
        <dbReference type="ARBA" id="ARBA00008361"/>
    </source>
</evidence>
<dbReference type="Proteomes" id="UP000095280">
    <property type="component" value="Unplaced"/>
</dbReference>
<accession>A0A1I8H366</accession>
<keyword evidence="3 6" id="KW-0808">Transferase</keyword>
<keyword evidence="4 5" id="KW-0949">S-adenosyl-L-methionine</keyword>
<evidence type="ECO:0000256" key="7">
    <source>
        <dbReference type="SAM" id="MobiDB-lite"/>
    </source>
</evidence>
<dbReference type="EC" id="2.1.1.-" evidence="6"/>
<sequence length="756" mass="85456">TSTTSTSAAVVDPLNLRWVAAESERRARGGHSPLPGDSPEPEPPSANQQQKFVAIYGNFRADYNRQTRGASEFNIGQMQDDRLQLLQQDWYTGRDVLDIGCNDGVFSMRIAEAMGIKSLTGLDIDEELVRTAQSYLEDRLRELEKEEEGKSPDRGGFPYNITFKAGNYVLENESDLARVEENKYDVIQAFSITKWIHLNWGDRGLKLFFKRAYRELRPDGKFIVEPQPYKSYQRTLLCPTHKQKYASNIELKPEQFKQYLEREVGFAHIVSVWEQQQCHGFQQPLLLCSKPSGRTPALARETSQHNFRLFVPSHPLRAQLNPSPYQTDSIDQFYIGNGNGGPEDMLLYDNEDDAAPDNEAGGVKSDDATAKSATNSTTSTSAAVVDPLNLRWVAAESERRARGGHSPLPGDSPEPEPPSANQQQKFVAIYGNFRADYNRQTRGLASLILDDRLQLLQQDWYTGRDVLDIGCNDGVFSMRIAEAMGIKSLTGLDIDEELVRTAQSYLEDRLRELEKEEEGKSPDRGGFPYNITFKAGNYVLENESDLARVEENKYDVIQAFSITKWIHLNWGDRGLKLFFKRAYRELRPDGKFIVEPQPYKSYQRTLLCPTHKQKYASNIELKPEQFKQYLEREVGFAHIVSVWEQQQCHGFQQPLLLCSKPSGRTPALARETSQHNFRLFVPSHPLRAQLNPSPYQTDSIDQFYIGNGNGGPEDMLLYDNEDDAAPDNEAGGVKSDDATAKSATVDDEAKDDGDAE</sequence>
<dbReference type="InterPro" id="IPR039772">
    <property type="entry name" value="Bin3-like"/>
</dbReference>
<keyword evidence="9" id="KW-1185">Reference proteome</keyword>
<dbReference type="GO" id="GO:0008173">
    <property type="term" value="F:RNA methyltransferase activity"/>
    <property type="evidence" value="ECO:0007669"/>
    <property type="project" value="UniProtKB-UniRule"/>
</dbReference>
<feature type="compositionally biased region" description="Acidic residues" evidence="7">
    <location>
        <begin position="745"/>
        <end position="756"/>
    </location>
</feature>
<dbReference type="GO" id="GO:0008171">
    <property type="term" value="F:O-methyltransferase activity"/>
    <property type="evidence" value="ECO:0007669"/>
    <property type="project" value="UniProtKB-UniRule"/>
</dbReference>
<feature type="domain" description="Bin3-type SAM" evidence="8">
    <location>
        <begin position="80"/>
        <end position="663"/>
    </location>
</feature>
<dbReference type="InterPro" id="IPR029063">
    <property type="entry name" value="SAM-dependent_MTases_sf"/>
</dbReference>
<dbReference type="Gene3D" id="3.40.50.150">
    <property type="entry name" value="Vaccinia Virus protein VP39"/>
    <property type="match status" value="2"/>
</dbReference>
<feature type="region of interest" description="Disordered" evidence="7">
    <location>
        <begin position="22"/>
        <end position="48"/>
    </location>
</feature>
<dbReference type="WBParaSite" id="maker-uti_cns_0004098-snap-gene-0.7-mRNA-1">
    <property type="protein sequence ID" value="maker-uti_cns_0004098-snap-gene-0.7-mRNA-1"/>
    <property type="gene ID" value="maker-uti_cns_0004098-snap-gene-0.7"/>
</dbReference>
<evidence type="ECO:0000313" key="10">
    <source>
        <dbReference type="WBParaSite" id="maker-uti_cns_0004098-snap-gene-0.7-mRNA-1"/>
    </source>
</evidence>
<evidence type="ECO:0000313" key="9">
    <source>
        <dbReference type="Proteomes" id="UP000095280"/>
    </source>
</evidence>
<dbReference type="Pfam" id="PF06859">
    <property type="entry name" value="Bin3"/>
    <property type="match status" value="2"/>
</dbReference>
<name>A0A1I8H366_9PLAT</name>
<evidence type="ECO:0000256" key="4">
    <source>
        <dbReference type="ARBA" id="ARBA00022691"/>
    </source>
</evidence>
<evidence type="ECO:0000256" key="2">
    <source>
        <dbReference type="ARBA" id="ARBA00022603"/>
    </source>
</evidence>
<dbReference type="PROSITE" id="PS51515">
    <property type="entry name" value="BIN3_SAM"/>
    <property type="match status" value="1"/>
</dbReference>
<dbReference type="CDD" id="cd02440">
    <property type="entry name" value="AdoMet_MTases"/>
    <property type="match status" value="2"/>
</dbReference>
<evidence type="ECO:0000259" key="8">
    <source>
        <dbReference type="PROSITE" id="PS51515"/>
    </source>
</evidence>
<dbReference type="SUPFAM" id="SSF53335">
    <property type="entry name" value="S-adenosyl-L-methionine-dependent methyltransferases"/>
    <property type="match status" value="2"/>
</dbReference>
<dbReference type="PANTHER" id="PTHR12315">
    <property type="entry name" value="BICOID-INTERACTING PROTEIN RELATED"/>
    <property type="match status" value="1"/>
</dbReference>
<feature type="region of interest" description="Disordered" evidence="7">
    <location>
        <begin position="397"/>
        <end position="422"/>
    </location>
</feature>
<dbReference type="InterPro" id="IPR010675">
    <property type="entry name" value="Bin3_C"/>
</dbReference>
<feature type="region of interest" description="Disordered" evidence="7">
    <location>
        <begin position="711"/>
        <end position="756"/>
    </location>
</feature>
<evidence type="ECO:0000256" key="3">
    <source>
        <dbReference type="ARBA" id="ARBA00022679"/>
    </source>
</evidence>
<proteinExistence type="inferred from homology"/>
<evidence type="ECO:0000256" key="5">
    <source>
        <dbReference type="PROSITE-ProRule" id="PRU00848"/>
    </source>
</evidence>
<dbReference type="GO" id="GO:0040031">
    <property type="term" value="P:snRNA modification"/>
    <property type="evidence" value="ECO:0007669"/>
    <property type="project" value="TreeGrafter"/>
</dbReference>
<feature type="region of interest" description="Disordered" evidence="7">
    <location>
        <begin position="341"/>
        <end position="380"/>
    </location>
</feature>
<protein>
    <recommendedName>
        <fullName evidence="6">RNA methyltransferase</fullName>
        <ecNumber evidence="6">2.1.1.-</ecNumber>
    </recommendedName>
</protein>
<dbReference type="GO" id="GO:0032259">
    <property type="term" value="P:methylation"/>
    <property type="evidence" value="ECO:0007669"/>
    <property type="project" value="UniProtKB-KW"/>
</dbReference>
<reference evidence="10" key="1">
    <citation type="submission" date="2016-11" db="UniProtKB">
        <authorList>
            <consortium name="WormBaseParasite"/>
        </authorList>
    </citation>
    <scope>IDENTIFICATION</scope>
</reference>
<feature type="compositionally biased region" description="Low complexity" evidence="7">
    <location>
        <begin position="370"/>
        <end position="380"/>
    </location>
</feature>
<dbReference type="PANTHER" id="PTHR12315:SF0">
    <property type="entry name" value="7SK SNRNA METHYLPHOSPHATE CAPPING ENZYME"/>
    <property type="match status" value="1"/>
</dbReference>